<dbReference type="Proteomes" id="UP000791440">
    <property type="component" value="Unassembled WGS sequence"/>
</dbReference>
<evidence type="ECO:0000313" key="2">
    <source>
        <dbReference type="EMBL" id="KAG6455071.1"/>
    </source>
</evidence>
<keyword evidence="1" id="KW-1133">Transmembrane helix</keyword>
<dbReference type="EMBL" id="JH668481">
    <property type="protein sequence ID" value="KAG6455070.1"/>
    <property type="molecule type" value="Genomic_DNA"/>
</dbReference>
<dbReference type="PANTHER" id="PTHR21824">
    <property type="entry name" value="TRANSMEMBRANE PROTEIN 177"/>
    <property type="match status" value="1"/>
</dbReference>
<sequence length="324" mass="37362">MATKKATSWFLTERGRKFSFFVLTGSGIGLMAARFVPNTLLISKYKDFVQYYSNGKPVELPEKINQLHQKCLDVLNISNVHRKLISPFSVYGYDLFHAGCSSSKFGMLVGIPVNFSYKTEEDVKKDNIQVNQRSVDWTSEVGQKLAESLVLPEKVQQFAICREILMALNNKVIYESTYPFACIFLAYNLATYLNRRLNLYRAPVATRGMLYSLIGMFSTGLYFLMKDMTEVHYETETDKKLCELGRDYIESGVIFYDKLLQRNQALRVLMGNEGQKKYSVHGNENFGLRQPRVALVHRKQYFEERLKEITQEESSDDAITEQEI</sequence>
<name>A0A921ZBX5_MANSE</name>
<dbReference type="AlphaFoldDB" id="A0A921ZBX5"/>
<feature type="transmembrane region" description="Helical" evidence="1">
    <location>
        <begin position="18"/>
        <end position="36"/>
    </location>
</feature>
<dbReference type="PANTHER" id="PTHR21824:SF4">
    <property type="entry name" value="TRANSMEMBRANE PROTEIN 177"/>
    <property type="match status" value="1"/>
</dbReference>
<accession>A0A921ZBX5</accession>
<dbReference type="InterPro" id="IPR026620">
    <property type="entry name" value="TMEM177"/>
</dbReference>
<comment type="caution">
    <text evidence="2">The sequence shown here is derived from an EMBL/GenBank/DDBJ whole genome shotgun (WGS) entry which is preliminary data.</text>
</comment>
<dbReference type="EMBL" id="JH668481">
    <property type="protein sequence ID" value="KAG6455071.1"/>
    <property type="molecule type" value="Genomic_DNA"/>
</dbReference>
<organism evidence="2 3">
    <name type="scientific">Manduca sexta</name>
    <name type="common">Tobacco hawkmoth</name>
    <name type="synonym">Tobacco hornworm</name>
    <dbReference type="NCBI Taxonomy" id="7130"/>
    <lineage>
        <taxon>Eukaryota</taxon>
        <taxon>Metazoa</taxon>
        <taxon>Ecdysozoa</taxon>
        <taxon>Arthropoda</taxon>
        <taxon>Hexapoda</taxon>
        <taxon>Insecta</taxon>
        <taxon>Pterygota</taxon>
        <taxon>Neoptera</taxon>
        <taxon>Endopterygota</taxon>
        <taxon>Lepidoptera</taxon>
        <taxon>Glossata</taxon>
        <taxon>Ditrysia</taxon>
        <taxon>Bombycoidea</taxon>
        <taxon>Sphingidae</taxon>
        <taxon>Sphinginae</taxon>
        <taxon>Sphingini</taxon>
        <taxon>Manduca</taxon>
    </lineage>
</organism>
<keyword evidence="1" id="KW-0812">Transmembrane</keyword>
<gene>
    <name evidence="2" type="ORF">O3G_MSEX009018</name>
</gene>
<reference evidence="2" key="2">
    <citation type="submission" date="2020-12" db="EMBL/GenBank/DDBJ databases">
        <authorList>
            <person name="Kanost M."/>
        </authorList>
    </citation>
    <scope>NUCLEOTIDE SEQUENCE</scope>
</reference>
<dbReference type="OrthoDB" id="110174at2759"/>
<dbReference type="GO" id="GO:0016020">
    <property type="term" value="C:membrane"/>
    <property type="evidence" value="ECO:0007669"/>
    <property type="project" value="TreeGrafter"/>
</dbReference>
<evidence type="ECO:0000256" key="1">
    <source>
        <dbReference type="SAM" id="Phobius"/>
    </source>
</evidence>
<keyword evidence="1" id="KW-0472">Membrane</keyword>
<evidence type="ECO:0000313" key="3">
    <source>
        <dbReference type="Proteomes" id="UP000791440"/>
    </source>
</evidence>
<keyword evidence="3" id="KW-1185">Reference proteome</keyword>
<protein>
    <recommendedName>
        <fullName evidence="4">Transmembrane protein 177</fullName>
    </recommendedName>
</protein>
<evidence type="ECO:0008006" key="4">
    <source>
        <dbReference type="Google" id="ProtNLM"/>
    </source>
</evidence>
<proteinExistence type="predicted"/>
<feature type="transmembrane region" description="Helical" evidence="1">
    <location>
        <begin position="209"/>
        <end position="225"/>
    </location>
</feature>
<reference evidence="2" key="1">
    <citation type="journal article" date="2016" name="Insect Biochem. Mol. Biol.">
        <title>Multifaceted biological insights from a draft genome sequence of the tobacco hornworm moth, Manduca sexta.</title>
        <authorList>
            <person name="Kanost M.R."/>
            <person name="Arrese E.L."/>
            <person name="Cao X."/>
            <person name="Chen Y.R."/>
            <person name="Chellapilla S."/>
            <person name="Goldsmith M.R."/>
            <person name="Grosse-Wilde E."/>
            <person name="Heckel D.G."/>
            <person name="Herndon N."/>
            <person name="Jiang H."/>
            <person name="Papanicolaou A."/>
            <person name="Qu J."/>
            <person name="Soulages J.L."/>
            <person name="Vogel H."/>
            <person name="Walters J."/>
            <person name="Waterhouse R.M."/>
            <person name="Ahn S.J."/>
            <person name="Almeida F.C."/>
            <person name="An C."/>
            <person name="Aqrawi P."/>
            <person name="Bretschneider A."/>
            <person name="Bryant W.B."/>
            <person name="Bucks S."/>
            <person name="Chao H."/>
            <person name="Chevignon G."/>
            <person name="Christen J.M."/>
            <person name="Clarke D.F."/>
            <person name="Dittmer N.T."/>
            <person name="Ferguson L.C.F."/>
            <person name="Garavelou S."/>
            <person name="Gordon K.H.J."/>
            <person name="Gunaratna R.T."/>
            <person name="Han Y."/>
            <person name="Hauser F."/>
            <person name="He Y."/>
            <person name="Heidel-Fischer H."/>
            <person name="Hirsh A."/>
            <person name="Hu Y."/>
            <person name="Jiang H."/>
            <person name="Kalra D."/>
            <person name="Klinner C."/>
            <person name="Konig C."/>
            <person name="Kovar C."/>
            <person name="Kroll A.R."/>
            <person name="Kuwar S.S."/>
            <person name="Lee S.L."/>
            <person name="Lehman R."/>
            <person name="Li K."/>
            <person name="Li Z."/>
            <person name="Liang H."/>
            <person name="Lovelace S."/>
            <person name="Lu Z."/>
            <person name="Mansfield J.H."/>
            <person name="McCulloch K.J."/>
            <person name="Mathew T."/>
            <person name="Morton B."/>
            <person name="Muzny D.M."/>
            <person name="Neunemann D."/>
            <person name="Ongeri F."/>
            <person name="Pauchet Y."/>
            <person name="Pu L.L."/>
            <person name="Pyrousis I."/>
            <person name="Rao X.J."/>
            <person name="Redding A."/>
            <person name="Roesel C."/>
            <person name="Sanchez-Gracia A."/>
            <person name="Schaack S."/>
            <person name="Shukla A."/>
            <person name="Tetreau G."/>
            <person name="Wang Y."/>
            <person name="Xiong G.H."/>
            <person name="Traut W."/>
            <person name="Walsh T.K."/>
            <person name="Worley K.C."/>
            <person name="Wu D."/>
            <person name="Wu W."/>
            <person name="Wu Y.Q."/>
            <person name="Zhang X."/>
            <person name="Zou Z."/>
            <person name="Zucker H."/>
            <person name="Briscoe A.D."/>
            <person name="Burmester T."/>
            <person name="Clem R.J."/>
            <person name="Feyereisen R."/>
            <person name="Grimmelikhuijzen C.J.P."/>
            <person name="Hamodrakas S.J."/>
            <person name="Hansson B.S."/>
            <person name="Huguet E."/>
            <person name="Jermiin L.S."/>
            <person name="Lan Q."/>
            <person name="Lehman H.K."/>
            <person name="Lorenzen M."/>
            <person name="Merzendorfer H."/>
            <person name="Michalopoulos I."/>
            <person name="Morton D.B."/>
            <person name="Muthukrishnan S."/>
            <person name="Oakeshott J.G."/>
            <person name="Palmer W."/>
            <person name="Park Y."/>
            <person name="Passarelli A.L."/>
            <person name="Rozas J."/>
            <person name="Schwartz L.M."/>
            <person name="Smith W."/>
            <person name="Southgate A."/>
            <person name="Vilcinskas A."/>
            <person name="Vogt R."/>
            <person name="Wang P."/>
            <person name="Werren J."/>
            <person name="Yu X.Q."/>
            <person name="Zhou J.J."/>
            <person name="Brown S.J."/>
            <person name="Scherer S.E."/>
            <person name="Richards S."/>
            <person name="Blissard G.W."/>
        </authorList>
    </citation>
    <scope>NUCLEOTIDE SEQUENCE</scope>
</reference>
<feature type="transmembrane region" description="Helical" evidence="1">
    <location>
        <begin position="172"/>
        <end position="189"/>
    </location>
</feature>